<dbReference type="InterPro" id="IPR005142">
    <property type="entry name" value="eRF1_3"/>
</dbReference>
<evidence type="ECO:0000313" key="7">
    <source>
        <dbReference type="EMBL" id="WEL20033.1"/>
    </source>
</evidence>
<evidence type="ECO:0000259" key="6">
    <source>
        <dbReference type="SMART" id="SM01194"/>
    </source>
</evidence>
<organism evidence="7 8">
    <name type="scientific">Candidatus Nanohalococcus occultus</name>
    <dbReference type="NCBI Taxonomy" id="2978047"/>
    <lineage>
        <taxon>Archaea</taxon>
        <taxon>Candidatus Nanohalarchaeota</taxon>
        <taxon>Candidatus Nanohalarchaeota incertae sedis</taxon>
        <taxon>Candidatus Nanohalococcus</taxon>
    </lineage>
</organism>
<evidence type="ECO:0000256" key="4">
    <source>
        <dbReference type="ARBA" id="ARBA00022490"/>
    </source>
</evidence>
<dbReference type="Gene3D" id="2.30.30.870">
    <property type="entry name" value="Pelota, domain A"/>
    <property type="match status" value="1"/>
</dbReference>
<dbReference type="PANTHER" id="PTHR10853:SF0">
    <property type="entry name" value="PROTEIN PELOTA HOMOLOG"/>
    <property type="match status" value="1"/>
</dbReference>
<keyword evidence="4" id="KW-0963">Cytoplasm</keyword>
<keyword evidence="8" id="KW-1185">Reference proteome</keyword>
<dbReference type="Gene3D" id="3.30.1330.30">
    <property type="match status" value="1"/>
</dbReference>
<sequence length="328" mass="37251">MKLLKTNRGDGYARIRVENEDDLWQLEGIIGKGDRVRALTQRTKIDGREKKTLNLTVRAEKIELQNDRLRVTGEIQQAGEEVEHGYHTLNIEDDDEFELWKDFSDSEWEHLKEAEAKQSYEVLFCIVESGQADLYLVRESGVQDLSKLSENVPGKMYGDQKEGSFRNELKQVLERSGKEVDNLVLAGPGFEKQKIYDLLKQEIQQKTLVQDTSVTGQTGFQEAVKRGALKQVVEGSRIEEETNDLEEFFDELRGDGNADYGVERIKELAEMGAVEKLLITVPTFRDNQELVKKVEQAGGSVKRVHTDHEPGERLENLGGAAALLRFKP</sequence>
<dbReference type="EMBL" id="CP104395">
    <property type="protein sequence ID" value="WEL20033.1"/>
    <property type="molecule type" value="Genomic_DNA"/>
</dbReference>
<evidence type="ECO:0000256" key="3">
    <source>
        <dbReference type="ARBA" id="ARBA00009504"/>
    </source>
</evidence>
<comment type="cofactor">
    <cofactor evidence="1">
        <name>a divalent metal cation</name>
        <dbReference type="ChEBI" id="CHEBI:60240"/>
    </cofactor>
</comment>
<dbReference type="Pfam" id="PF03465">
    <property type="entry name" value="eRF1_3"/>
    <property type="match status" value="1"/>
</dbReference>
<name>A0ABY8CJH7_9ARCH</name>
<dbReference type="InterPro" id="IPR058547">
    <property type="entry name" value="Pelota_N"/>
</dbReference>
<dbReference type="Pfam" id="PF26356">
    <property type="entry name" value="Pelota_N"/>
    <property type="match status" value="1"/>
</dbReference>
<dbReference type="GeneID" id="90590479"/>
<feature type="domain" description="eRF1/Pelota-like N-terminal" evidence="6">
    <location>
        <begin position="1"/>
        <end position="116"/>
    </location>
</feature>
<keyword evidence="5" id="KW-0479">Metal-binding</keyword>
<dbReference type="Pfam" id="PF03464">
    <property type="entry name" value="eRF1_2"/>
    <property type="match status" value="1"/>
</dbReference>
<dbReference type="InterPro" id="IPR038069">
    <property type="entry name" value="Pelota/DOM34_N"/>
</dbReference>
<dbReference type="SMART" id="SM01194">
    <property type="entry name" value="eRF1_1"/>
    <property type="match status" value="1"/>
</dbReference>
<evidence type="ECO:0000313" key="8">
    <source>
        <dbReference type="Proteomes" id="UP001218034"/>
    </source>
</evidence>
<dbReference type="SUPFAM" id="SSF55315">
    <property type="entry name" value="L30e-like"/>
    <property type="match status" value="1"/>
</dbReference>
<comment type="similarity">
    <text evidence="3">Belongs to the eukaryotic release factor 1 family. Pelota subfamily.</text>
</comment>
<dbReference type="InterPro" id="IPR004405">
    <property type="entry name" value="TF_pelota"/>
</dbReference>
<accession>A0ABY8CJH7</accession>
<dbReference type="Proteomes" id="UP001218034">
    <property type="component" value="Chromosome"/>
</dbReference>
<dbReference type="PANTHER" id="PTHR10853">
    <property type="entry name" value="PELOTA"/>
    <property type="match status" value="1"/>
</dbReference>
<evidence type="ECO:0000256" key="2">
    <source>
        <dbReference type="ARBA" id="ARBA00004496"/>
    </source>
</evidence>
<dbReference type="SUPFAM" id="SSF159065">
    <property type="entry name" value="Dom34/Pelota N-terminal domain-like"/>
    <property type="match status" value="1"/>
</dbReference>
<comment type="subcellular location">
    <subcellularLocation>
        <location evidence="2">Cytoplasm</location>
    </subcellularLocation>
</comment>
<dbReference type="InterPro" id="IPR005141">
    <property type="entry name" value="eRF1_2"/>
</dbReference>
<proteinExistence type="inferred from homology"/>
<dbReference type="NCBIfam" id="TIGR00111">
    <property type="entry name" value="pelota"/>
    <property type="match status" value="1"/>
</dbReference>
<dbReference type="InterPro" id="IPR005140">
    <property type="entry name" value="eRF1_Pelota-like_N"/>
</dbReference>
<gene>
    <name evidence="7" type="primary">pelA</name>
    <name evidence="7" type="ORF">SVXNc_1041</name>
</gene>
<dbReference type="Gene3D" id="3.30.420.60">
    <property type="entry name" value="eRF1 domain 2"/>
    <property type="match status" value="1"/>
</dbReference>
<dbReference type="InterPro" id="IPR042226">
    <property type="entry name" value="eFR1_2_sf"/>
</dbReference>
<dbReference type="RefSeq" id="WP_347721862.1">
    <property type="nucleotide sequence ID" value="NZ_CP104395.1"/>
</dbReference>
<evidence type="ECO:0000256" key="5">
    <source>
        <dbReference type="ARBA" id="ARBA00022723"/>
    </source>
</evidence>
<dbReference type="InterPro" id="IPR029064">
    <property type="entry name" value="Ribosomal_eL30-like_sf"/>
</dbReference>
<evidence type="ECO:0000256" key="1">
    <source>
        <dbReference type="ARBA" id="ARBA00001968"/>
    </source>
</evidence>
<dbReference type="SUPFAM" id="SSF53137">
    <property type="entry name" value="Translational machinery components"/>
    <property type="match status" value="1"/>
</dbReference>
<protein>
    <submittedName>
        <fullName evidence="7">Release factor eRF1</fullName>
    </submittedName>
</protein>
<reference evidence="7 8" key="1">
    <citation type="submission" date="2022-09" db="EMBL/GenBank/DDBJ databases">
        <title>Xylan utilization by haloarchaea-nanohaloarchaea associations.</title>
        <authorList>
            <person name="Yakimov M."/>
        </authorList>
    </citation>
    <scope>NUCLEOTIDE SEQUENCE [LARGE SCALE GENOMIC DNA]</scope>
    <source>
        <strain evidence="7 8">SVXNc</strain>
    </source>
</reference>